<evidence type="ECO:0000256" key="6">
    <source>
        <dbReference type="ARBA" id="ARBA00023310"/>
    </source>
</evidence>
<dbReference type="GO" id="GO:0046933">
    <property type="term" value="F:proton-transporting ATP synthase activity, rotational mechanism"/>
    <property type="evidence" value="ECO:0007669"/>
    <property type="project" value="UniProtKB-UniRule"/>
</dbReference>
<dbReference type="Pfam" id="PF00213">
    <property type="entry name" value="OSCP"/>
    <property type="match status" value="1"/>
</dbReference>
<dbReference type="HAMAP" id="MF_01416">
    <property type="entry name" value="ATP_synth_delta_bact"/>
    <property type="match status" value="1"/>
</dbReference>
<keyword evidence="6 7" id="KW-0066">ATP synthesis</keyword>
<dbReference type="PANTHER" id="PTHR11910">
    <property type="entry name" value="ATP SYNTHASE DELTA CHAIN"/>
    <property type="match status" value="1"/>
</dbReference>
<keyword evidence="2 7" id="KW-0813">Transport</keyword>
<comment type="caution">
    <text evidence="8">The sequence shown here is derived from an EMBL/GenBank/DDBJ whole genome shotgun (WGS) entry which is preliminary data.</text>
</comment>
<dbReference type="EMBL" id="MFUE01000012">
    <property type="protein sequence ID" value="OGI77687.1"/>
    <property type="molecule type" value="Genomic_DNA"/>
</dbReference>
<dbReference type="PROSITE" id="PS00389">
    <property type="entry name" value="ATPASE_DELTA"/>
    <property type="match status" value="1"/>
</dbReference>
<dbReference type="PRINTS" id="PR00125">
    <property type="entry name" value="ATPASEDELTA"/>
</dbReference>
<evidence type="ECO:0000256" key="5">
    <source>
        <dbReference type="ARBA" id="ARBA00023136"/>
    </source>
</evidence>
<protein>
    <recommendedName>
        <fullName evidence="7">ATP synthase subunit delta</fullName>
    </recommendedName>
    <alternativeName>
        <fullName evidence="7">ATP synthase F(1) sector subunit delta</fullName>
    </alternativeName>
    <alternativeName>
        <fullName evidence="7">F-type ATPase subunit delta</fullName>
        <shortName evidence="7">F-ATPase subunit delta</shortName>
    </alternativeName>
</protein>
<dbReference type="STRING" id="1801754.A3D42_00175"/>
<keyword evidence="7" id="KW-0139">CF(1)</keyword>
<evidence type="ECO:0000256" key="2">
    <source>
        <dbReference type="ARBA" id="ARBA00022448"/>
    </source>
</evidence>
<sequence>MAILSDNNIAHAIYLSLKDKSLDEAHQTHKNILAFLARKHLLGRAAAILLHLKKIINLEKGIVSATVSSVHRLHEKEEKELVHFLKKRYSAKEITLTKILDQNLLGGFRVEANDEVIDLTIKNKIMQLQKYLTRSAV</sequence>
<reference evidence="8 9" key="1">
    <citation type="journal article" date="2016" name="Nat. Commun.">
        <title>Thousands of microbial genomes shed light on interconnected biogeochemical processes in an aquifer system.</title>
        <authorList>
            <person name="Anantharaman K."/>
            <person name="Brown C.T."/>
            <person name="Hug L.A."/>
            <person name="Sharon I."/>
            <person name="Castelle C.J."/>
            <person name="Probst A.J."/>
            <person name="Thomas B.C."/>
            <person name="Singh A."/>
            <person name="Wilkins M.J."/>
            <person name="Karaoz U."/>
            <person name="Brodie E.L."/>
            <person name="Williams K.H."/>
            <person name="Hubbard S.S."/>
            <person name="Banfield J.F."/>
        </authorList>
    </citation>
    <scope>NUCLEOTIDE SEQUENCE [LARGE SCALE GENOMIC DNA]</scope>
</reference>
<comment type="function">
    <text evidence="7">This protein is part of the stalk that links CF(0) to CF(1). It either transmits conformational changes from CF(0) to CF(1) or is implicated in proton conduction.</text>
</comment>
<accession>A0A1F6W6X3</accession>
<dbReference type="GO" id="GO:0005886">
    <property type="term" value="C:plasma membrane"/>
    <property type="evidence" value="ECO:0007669"/>
    <property type="project" value="UniProtKB-SubCell"/>
</dbReference>
<organism evidence="8 9">
    <name type="scientific">Candidatus Nomurabacteria bacterium RIFCSPHIGHO2_02_FULL_41_18</name>
    <dbReference type="NCBI Taxonomy" id="1801754"/>
    <lineage>
        <taxon>Bacteria</taxon>
        <taxon>Candidatus Nomuraibacteriota</taxon>
    </lineage>
</organism>
<dbReference type="Proteomes" id="UP000177777">
    <property type="component" value="Unassembled WGS sequence"/>
</dbReference>
<name>A0A1F6W6X3_9BACT</name>
<evidence type="ECO:0000313" key="8">
    <source>
        <dbReference type="EMBL" id="OGI77687.1"/>
    </source>
</evidence>
<evidence type="ECO:0000313" key="9">
    <source>
        <dbReference type="Proteomes" id="UP000177777"/>
    </source>
</evidence>
<comment type="similarity">
    <text evidence="7">Belongs to the ATPase delta chain family.</text>
</comment>
<comment type="function">
    <text evidence="7">F(1)F(0) ATP synthase produces ATP from ADP in the presence of a proton or sodium gradient. F-type ATPases consist of two structural domains, F(1) containing the extramembraneous catalytic core and F(0) containing the membrane proton channel, linked together by a central stalk and a peripheral stalk. During catalysis, ATP synthesis in the catalytic domain of F(1) is coupled via a rotary mechanism of the central stalk subunits to proton translocation.</text>
</comment>
<evidence type="ECO:0000256" key="4">
    <source>
        <dbReference type="ARBA" id="ARBA00023065"/>
    </source>
</evidence>
<proteinExistence type="inferred from homology"/>
<dbReference type="GO" id="GO:0045259">
    <property type="term" value="C:proton-transporting ATP synthase complex"/>
    <property type="evidence" value="ECO:0007669"/>
    <property type="project" value="UniProtKB-KW"/>
</dbReference>
<evidence type="ECO:0000256" key="3">
    <source>
        <dbReference type="ARBA" id="ARBA00022781"/>
    </source>
</evidence>
<keyword evidence="5 7" id="KW-0472">Membrane</keyword>
<dbReference type="InterPro" id="IPR020781">
    <property type="entry name" value="ATPase_OSCP/d_CS"/>
</dbReference>
<evidence type="ECO:0000256" key="7">
    <source>
        <dbReference type="HAMAP-Rule" id="MF_01416"/>
    </source>
</evidence>
<comment type="subcellular location">
    <subcellularLocation>
        <location evidence="7">Cell membrane</location>
        <topology evidence="7">Peripheral membrane protein</topology>
    </subcellularLocation>
    <subcellularLocation>
        <location evidence="1">Membrane</location>
    </subcellularLocation>
</comment>
<gene>
    <name evidence="7" type="primary">atpH</name>
    <name evidence="8" type="ORF">A3D42_00175</name>
</gene>
<dbReference type="InterPro" id="IPR000711">
    <property type="entry name" value="ATPase_OSCP/dsu"/>
</dbReference>
<keyword evidence="3 7" id="KW-0375">Hydrogen ion transport</keyword>
<keyword evidence="7" id="KW-1003">Cell membrane</keyword>
<keyword evidence="4 7" id="KW-0406">Ion transport</keyword>
<evidence type="ECO:0000256" key="1">
    <source>
        <dbReference type="ARBA" id="ARBA00004370"/>
    </source>
</evidence>
<dbReference type="AlphaFoldDB" id="A0A1F6W6X3"/>